<organism evidence="8">
    <name type="scientific">hydrothermal vent metagenome</name>
    <dbReference type="NCBI Taxonomy" id="652676"/>
    <lineage>
        <taxon>unclassified sequences</taxon>
        <taxon>metagenomes</taxon>
        <taxon>ecological metagenomes</taxon>
    </lineage>
</organism>
<dbReference type="InterPro" id="IPR029058">
    <property type="entry name" value="AB_hydrolase_fold"/>
</dbReference>
<proteinExistence type="predicted"/>
<evidence type="ECO:0000256" key="7">
    <source>
        <dbReference type="ARBA" id="ARBA00023326"/>
    </source>
</evidence>
<evidence type="ECO:0000256" key="4">
    <source>
        <dbReference type="ARBA" id="ARBA00022729"/>
    </source>
</evidence>
<dbReference type="PANTHER" id="PTHR38050:SF2">
    <property type="entry name" value="FERULOYL ESTERASE C-RELATED"/>
    <property type="match status" value="1"/>
</dbReference>
<dbReference type="PANTHER" id="PTHR38050">
    <property type="match status" value="1"/>
</dbReference>
<keyword evidence="4" id="KW-0732">Signal</keyword>
<evidence type="ECO:0000256" key="2">
    <source>
        <dbReference type="ARBA" id="ARBA00022525"/>
    </source>
</evidence>
<accession>A0A3B0ZUE3</accession>
<sequence>MLASILYLVSGTVYAKVQTITIQHGGLQRSFILFIPHTIDTNLKSSVVFNFHGGGGRAEAYRAYTKMDATAERYKFVVVYPDGTGRYKNRLLTWNAGSCCAYANKNKIDDVGFVRKIIKQLPKYVKIDKTRIYATGFSNGGMMSYRLALELSDKIAAIASVAGNMHVEEFNPRRAFPIMHIHSVDDPRALYHGGLGPKFPFTNYRVEHRDVQEVMDLWSENNGCQKGPYLYKNLEFKTDKGTQRAEKWAYTSCIGRARVVHWKLSEVGHVWPGGKQDVMTDLLGPSTRLINANEIIWKFFSQYRLPNKRKKSH</sequence>
<reference evidence="8" key="1">
    <citation type="submission" date="2018-06" db="EMBL/GenBank/DDBJ databases">
        <authorList>
            <person name="Zhirakovskaya E."/>
        </authorList>
    </citation>
    <scope>NUCLEOTIDE SEQUENCE</scope>
</reference>
<protein>
    <submittedName>
        <fullName evidence="8">LpqC</fullName>
    </submittedName>
</protein>
<evidence type="ECO:0000313" key="8">
    <source>
        <dbReference type="EMBL" id="VAW90957.1"/>
    </source>
</evidence>
<comment type="subcellular location">
    <subcellularLocation>
        <location evidence="1">Secreted</location>
    </subcellularLocation>
</comment>
<dbReference type="InterPro" id="IPR043595">
    <property type="entry name" value="FaeB/C/D"/>
</dbReference>
<keyword evidence="7" id="KW-0624">Polysaccharide degradation</keyword>
<dbReference type="InterPro" id="IPR010126">
    <property type="entry name" value="Esterase_phb"/>
</dbReference>
<dbReference type="SUPFAM" id="SSF53474">
    <property type="entry name" value="alpha/beta-Hydrolases"/>
    <property type="match status" value="1"/>
</dbReference>
<evidence type="ECO:0000256" key="3">
    <source>
        <dbReference type="ARBA" id="ARBA00022651"/>
    </source>
</evidence>
<evidence type="ECO:0000256" key="1">
    <source>
        <dbReference type="ARBA" id="ARBA00004613"/>
    </source>
</evidence>
<dbReference type="Gene3D" id="3.40.50.1820">
    <property type="entry name" value="alpha/beta hydrolase"/>
    <property type="match status" value="1"/>
</dbReference>
<dbReference type="Pfam" id="PF10503">
    <property type="entry name" value="Esterase_PHB"/>
    <property type="match status" value="1"/>
</dbReference>
<dbReference type="GO" id="GO:0045493">
    <property type="term" value="P:xylan catabolic process"/>
    <property type="evidence" value="ECO:0007669"/>
    <property type="project" value="UniProtKB-KW"/>
</dbReference>
<keyword evidence="2" id="KW-0964">Secreted</keyword>
<evidence type="ECO:0000256" key="6">
    <source>
        <dbReference type="ARBA" id="ARBA00023277"/>
    </source>
</evidence>
<keyword evidence="3" id="KW-0858">Xylan degradation</keyword>
<dbReference type="GO" id="GO:0005576">
    <property type="term" value="C:extracellular region"/>
    <property type="evidence" value="ECO:0007669"/>
    <property type="project" value="UniProtKB-SubCell"/>
</dbReference>
<dbReference type="EMBL" id="UOFR01000008">
    <property type="protein sequence ID" value="VAW90957.1"/>
    <property type="molecule type" value="Genomic_DNA"/>
</dbReference>
<keyword evidence="5" id="KW-0378">Hydrolase</keyword>
<dbReference type="GO" id="GO:0030600">
    <property type="term" value="F:feruloyl esterase activity"/>
    <property type="evidence" value="ECO:0007669"/>
    <property type="project" value="InterPro"/>
</dbReference>
<dbReference type="AlphaFoldDB" id="A0A3B0ZUE3"/>
<gene>
    <name evidence="8" type="ORF">MNBD_GAMMA21-2270</name>
</gene>
<keyword evidence="6" id="KW-0119">Carbohydrate metabolism</keyword>
<evidence type="ECO:0000256" key="5">
    <source>
        <dbReference type="ARBA" id="ARBA00022801"/>
    </source>
</evidence>
<name>A0A3B0ZUE3_9ZZZZ</name>